<dbReference type="Pfam" id="PF08989">
    <property type="entry name" value="DUF1896"/>
    <property type="match status" value="1"/>
</dbReference>
<evidence type="ECO:0000313" key="2">
    <source>
        <dbReference type="Proteomes" id="UP000272428"/>
    </source>
</evidence>
<dbReference type="SUPFAM" id="SSF140753">
    <property type="entry name" value="PG0816-like"/>
    <property type="match status" value="1"/>
</dbReference>
<organism evidence="1 2">
    <name type="scientific">Chryseobacterium defluvii</name>
    <dbReference type="NCBI Taxonomy" id="160396"/>
    <lineage>
        <taxon>Bacteria</taxon>
        <taxon>Pseudomonadati</taxon>
        <taxon>Bacteroidota</taxon>
        <taxon>Flavobacteriia</taxon>
        <taxon>Flavobacteriales</taxon>
        <taxon>Weeksellaceae</taxon>
        <taxon>Chryseobacterium group</taxon>
        <taxon>Chryseobacterium</taxon>
    </lineage>
</organism>
<comment type="caution">
    <text evidence="1">The sequence shown here is derived from an EMBL/GenBank/DDBJ whole genome shotgun (WGS) entry which is preliminary data.</text>
</comment>
<dbReference type="Gene3D" id="1.10.8.330">
    <property type="entry name" value="PG0816-like"/>
    <property type="match status" value="1"/>
</dbReference>
<protein>
    <submittedName>
        <fullName evidence="1">Uncharacterized protein DUF1896</fullName>
    </submittedName>
</protein>
<dbReference type="AlphaFoldDB" id="A0A495SN59"/>
<gene>
    <name evidence="1" type="ORF">BCF58_0973</name>
</gene>
<keyword evidence="2" id="KW-1185">Reference proteome</keyword>
<dbReference type="EMBL" id="RBXB01000001">
    <property type="protein sequence ID" value="RKT01749.1"/>
    <property type="molecule type" value="Genomic_DNA"/>
</dbReference>
<accession>A0A495SN59</accession>
<reference evidence="1 2" key="1">
    <citation type="submission" date="2018-10" db="EMBL/GenBank/DDBJ databases">
        <title>Genomic Encyclopedia of Archaeal and Bacterial Type Strains, Phase II (KMG-II): from individual species to whole genera.</title>
        <authorList>
            <person name="Goeker M."/>
        </authorList>
    </citation>
    <scope>NUCLEOTIDE SEQUENCE [LARGE SCALE GENOMIC DNA]</scope>
    <source>
        <strain evidence="1 2">DSM 14219</strain>
    </source>
</reference>
<sequence length="143" mass="17100">MDHREEINSYQTKLAEHLKISFPELKTDFNFIRSKATLAVFTKKNALLSGNDEETSNQIAERILFEGFYFSKFETVCEVLKQEFSELMLDEEYTTFALKMVKNLNCIFDNYDLTDDFIYTYDYDNLYIDIKEFIKRWIEENGL</sequence>
<name>A0A495SN59_9FLAO</name>
<dbReference type="Proteomes" id="UP000272428">
    <property type="component" value="Unassembled WGS sequence"/>
</dbReference>
<dbReference type="InterPro" id="IPR036297">
    <property type="entry name" value="PG0816-like_sf"/>
</dbReference>
<dbReference type="OrthoDB" id="1079392at2"/>
<evidence type="ECO:0000313" key="1">
    <source>
        <dbReference type="EMBL" id="RKT01749.1"/>
    </source>
</evidence>
<dbReference type="InterPro" id="IPR015082">
    <property type="entry name" value="DUF1896"/>
</dbReference>
<proteinExistence type="predicted"/>
<dbReference type="RefSeq" id="WP_121460637.1">
    <property type="nucleotide sequence ID" value="NZ_RBXB01000001.1"/>
</dbReference>
<dbReference type="Gene3D" id="1.10.8.340">
    <property type="entry name" value="PG0816-like"/>
    <property type="match status" value="1"/>
</dbReference>